<dbReference type="RefSeq" id="WP_110374621.1">
    <property type="nucleotide sequence ID" value="NZ_CAKNFM010000006.1"/>
</dbReference>
<reference evidence="3 4" key="1">
    <citation type="submission" date="2018-05" db="EMBL/GenBank/DDBJ databases">
        <title>Genomic Encyclopedia of Type Strains, Phase IV (KMG-IV): sequencing the most valuable type-strain genomes for metagenomic binning, comparative biology and taxonomic classification.</title>
        <authorList>
            <person name="Goeker M."/>
        </authorList>
    </citation>
    <scope>NUCLEOTIDE SEQUENCE [LARGE SCALE GENOMIC DNA]</scope>
    <source>
        <strain evidence="3 4">DSM 6462</strain>
    </source>
</reference>
<dbReference type="InterPro" id="IPR027385">
    <property type="entry name" value="Beta-barrel_OMP"/>
</dbReference>
<dbReference type="OrthoDB" id="5643626at2"/>
<keyword evidence="1" id="KW-0732">Signal</keyword>
<proteinExistence type="predicted"/>
<dbReference type="Gene3D" id="2.40.160.20">
    <property type="match status" value="1"/>
</dbReference>
<name>A0A2V3UBW5_9HYPH</name>
<feature type="domain" description="Outer membrane protein beta-barrel" evidence="2">
    <location>
        <begin position="41"/>
        <end position="231"/>
    </location>
</feature>
<dbReference type="AlphaFoldDB" id="A0A2V3UBW5"/>
<protein>
    <submittedName>
        <fullName evidence="3">Opacity protein-like surface antigen</fullName>
    </submittedName>
</protein>
<dbReference type="InterPro" id="IPR011250">
    <property type="entry name" value="OMP/PagP_B-barrel"/>
</dbReference>
<dbReference type="SUPFAM" id="SSF56925">
    <property type="entry name" value="OMPA-like"/>
    <property type="match status" value="1"/>
</dbReference>
<evidence type="ECO:0000259" key="2">
    <source>
        <dbReference type="Pfam" id="PF13505"/>
    </source>
</evidence>
<sequence length="273" mass="29756">MRGMKTLVLASGLVVGGMGGGLAADLLPPPPPLLPPVPLEVSGWYLRGDIGYSNQQVDKLDNVLFQGSNVTVVNKEFDAAPFAGVGVGYKFNNWFRTDLTTEYRARANFKGLDIYEAPYLSTGYATNQYSGGKTEWTTLLNAYFDLGTWAGVTPFVGAGIGFSRNTISGFTDTNVITQGLAYGSDKSNWDLAWALYAGLGYEVTPNFTIELAYRYLNLGDAESGDLITYSGYNSTYNPMKFKDLSSHDIKIGMRWLLGGPAYAEAEPPLMRSY</sequence>
<dbReference type="Pfam" id="PF13505">
    <property type="entry name" value="OMP_b-brl"/>
    <property type="match status" value="1"/>
</dbReference>
<comment type="caution">
    <text evidence="3">The sequence shown here is derived from an EMBL/GenBank/DDBJ whole genome shotgun (WGS) entry which is preliminary data.</text>
</comment>
<evidence type="ECO:0000313" key="3">
    <source>
        <dbReference type="EMBL" id="PXW60298.1"/>
    </source>
</evidence>
<gene>
    <name evidence="3" type="ORF">C7450_104351</name>
</gene>
<dbReference type="Proteomes" id="UP000248021">
    <property type="component" value="Unassembled WGS sequence"/>
</dbReference>
<evidence type="ECO:0000256" key="1">
    <source>
        <dbReference type="ARBA" id="ARBA00022729"/>
    </source>
</evidence>
<evidence type="ECO:0000313" key="4">
    <source>
        <dbReference type="Proteomes" id="UP000248021"/>
    </source>
</evidence>
<accession>A0A2V3UBW5</accession>
<dbReference type="EMBL" id="QJJK01000004">
    <property type="protein sequence ID" value="PXW60298.1"/>
    <property type="molecule type" value="Genomic_DNA"/>
</dbReference>
<organism evidence="3 4">
    <name type="scientific">Chelatococcus asaccharovorans</name>
    <dbReference type="NCBI Taxonomy" id="28210"/>
    <lineage>
        <taxon>Bacteria</taxon>
        <taxon>Pseudomonadati</taxon>
        <taxon>Pseudomonadota</taxon>
        <taxon>Alphaproteobacteria</taxon>
        <taxon>Hyphomicrobiales</taxon>
        <taxon>Chelatococcaceae</taxon>
        <taxon>Chelatococcus</taxon>
    </lineage>
</organism>
<keyword evidence="4" id="KW-1185">Reference proteome</keyword>